<dbReference type="PROSITE" id="PS50109">
    <property type="entry name" value="HIS_KIN"/>
    <property type="match status" value="1"/>
</dbReference>
<dbReference type="SUPFAM" id="SSF55781">
    <property type="entry name" value="GAF domain-like"/>
    <property type="match status" value="1"/>
</dbReference>
<feature type="compositionally biased region" description="Basic and acidic residues" evidence="7">
    <location>
        <begin position="444"/>
        <end position="457"/>
    </location>
</feature>
<protein>
    <recommendedName>
        <fullName evidence="2">histidine kinase</fullName>
        <ecNumber evidence="2">2.7.13.3</ecNumber>
    </recommendedName>
</protein>
<feature type="compositionally biased region" description="Basic and acidic residues" evidence="7">
    <location>
        <begin position="998"/>
        <end position="1007"/>
    </location>
</feature>
<evidence type="ECO:0000256" key="1">
    <source>
        <dbReference type="ARBA" id="ARBA00000085"/>
    </source>
</evidence>
<dbReference type="Pfam" id="PF02518">
    <property type="entry name" value="HATPase_c"/>
    <property type="match status" value="1"/>
</dbReference>
<evidence type="ECO:0000256" key="7">
    <source>
        <dbReference type="SAM" id="MobiDB-lite"/>
    </source>
</evidence>
<accession>A0A4Q4SZS9</accession>
<dbReference type="GO" id="GO:0009927">
    <property type="term" value="F:histidine phosphotransfer kinase activity"/>
    <property type="evidence" value="ECO:0007669"/>
    <property type="project" value="TreeGrafter"/>
</dbReference>
<evidence type="ECO:0000256" key="2">
    <source>
        <dbReference type="ARBA" id="ARBA00012438"/>
    </source>
</evidence>
<comment type="catalytic activity">
    <reaction evidence="1">
        <text>ATP + protein L-histidine = ADP + protein N-phospho-L-histidine.</text>
        <dbReference type="EC" id="2.7.13.3"/>
    </reaction>
</comment>
<dbReference type="Gene3D" id="3.40.50.2300">
    <property type="match status" value="1"/>
</dbReference>
<evidence type="ECO:0000256" key="6">
    <source>
        <dbReference type="PROSITE-ProRule" id="PRU00169"/>
    </source>
</evidence>
<dbReference type="Proteomes" id="UP000293360">
    <property type="component" value="Unassembled WGS sequence"/>
</dbReference>
<dbReference type="InterPro" id="IPR005467">
    <property type="entry name" value="His_kinase_dom"/>
</dbReference>
<evidence type="ECO:0000259" key="8">
    <source>
        <dbReference type="PROSITE" id="PS50109"/>
    </source>
</evidence>
<evidence type="ECO:0000256" key="4">
    <source>
        <dbReference type="ARBA" id="ARBA00022679"/>
    </source>
</evidence>
<evidence type="ECO:0000313" key="11">
    <source>
        <dbReference type="Proteomes" id="UP000293360"/>
    </source>
</evidence>
<dbReference type="SMART" id="SM00388">
    <property type="entry name" value="HisKA"/>
    <property type="match status" value="1"/>
</dbReference>
<name>A0A4Q4SZS9_9PEZI</name>
<feature type="region of interest" description="Disordered" evidence="7">
    <location>
        <begin position="1150"/>
        <end position="1206"/>
    </location>
</feature>
<dbReference type="CDD" id="cd00082">
    <property type="entry name" value="HisKA"/>
    <property type="match status" value="1"/>
</dbReference>
<proteinExistence type="predicted"/>
<gene>
    <name evidence="10" type="ORF">DL764_007579</name>
</gene>
<dbReference type="FunFam" id="3.30.450.40:FF:000083">
    <property type="entry name" value="Sensor histidine kinase/response regulator, putative (AFU_orthologue AFUA_4G00660)"/>
    <property type="match status" value="1"/>
</dbReference>
<keyword evidence="4" id="KW-0808">Transferase</keyword>
<dbReference type="EC" id="2.7.13.3" evidence="2"/>
<dbReference type="STRING" id="155417.A0A4Q4SZS9"/>
<keyword evidence="11" id="KW-1185">Reference proteome</keyword>
<feature type="region of interest" description="Disordered" evidence="7">
    <location>
        <begin position="442"/>
        <end position="470"/>
    </location>
</feature>
<dbReference type="CDD" id="cd17546">
    <property type="entry name" value="REC_hyHK_CKI1_RcsC-like"/>
    <property type="match status" value="1"/>
</dbReference>
<feature type="compositionally biased region" description="Low complexity" evidence="7">
    <location>
        <begin position="1150"/>
        <end position="1165"/>
    </location>
</feature>
<evidence type="ECO:0000256" key="5">
    <source>
        <dbReference type="ARBA" id="ARBA00022777"/>
    </source>
</evidence>
<feature type="region of interest" description="Disordered" evidence="7">
    <location>
        <begin position="988"/>
        <end position="1007"/>
    </location>
</feature>
<dbReference type="InterPro" id="IPR011006">
    <property type="entry name" value="CheY-like_superfamily"/>
</dbReference>
<dbReference type="SMART" id="SM00387">
    <property type="entry name" value="HATPase_c"/>
    <property type="match status" value="1"/>
</dbReference>
<evidence type="ECO:0000259" key="9">
    <source>
        <dbReference type="PROSITE" id="PS50110"/>
    </source>
</evidence>
<reference evidence="10 11" key="1">
    <citation type="submission" date="2018-06" db="EMBL/GenBank/DDBJ databases">
        <title>Complete Genomes of Monosporascus.</title>
        <authorList>
            <person name="Robinson A.J."/>
            <person name="Natvig D.O."/>
        </authorList>
    </citation>
    <scope>NUCLEOTIDE SEQUENCE [LARGE SCALE GENOMIC DNA]</scope>
    <source>
        <strain evidence="10 11">CBS 110550</strain>
    </source>
</reference>
<feature type="compositionally biased region" description="Low complexity" evidence="7">
    <location>
        <begin position="342"/>
        <end position="356"/>
    </location>
</feature>
<dbReference type="InterPro" id="IPR029016">
    <property type="entry name" value="GAF-like_dom_sf"/>
</dbReference>
<dbReference type="SUPFAM" id="SSF55874">
    <property type="entry name" value="ATPase domain of HSP90 chaperone/DNA topoisomerase II/histidine kinase"/>
    <property type="match status" value="1"/>
</dbReference>
<dbReference type="PROSITE" id="PS50110">
    <property type="entry name" value="RESPONSE_REGULATORY"/>
    <property type="match status" value="1"/>
</dbReference>
<dbReference type="OrthoDB" id="303614at2759"/>
<dbReference type="Pfam" id="PF00072">
    <property type="entry name" value="Response_reg"/>
    <property type="match status" value="1"/>
</dbReference>
<dbReference type="SMART" id="SM00448">
    <property type="entry name" value="REC"/>
    <property type="match status" value="1"/>
</dbReference>
<sequence length="1287" mass="141407">MVSFPEAARERDLRRYYQPWLDAQNIVRSADGRGKPLTYEGYQPQNSRDKTLTAFAQLATLRLNVRRCMVSLIDSSRQYILAEATKTLSLYSNEADRPEDEIWLGNTIIARYDAVCHYTLGSTYTAKEENGDTYKTECLVIPDCRHDPRLANRDYVQGEPGVRFYAGVPIITKAGYHIGVYAVSDEKPREEGLSAVDVRFMEDMAATIMEHLELAKDSDDRTKGERMVRGLTEFIERSSLHERRSKSGNRPTTMERQTENARVDAAAEDIPDGTVTPQTKQAPRRRDGEREPEMFRIFQRAARIIRQSTHADGVVFFDTSATAIAGMYESASPIGSGDEDPTSSTTDFFTADSAASMSRRRKNRGKKNDASGDEEDGIDLATGLPTEMESKSCPVAGLSLRSSETALSEKDFSFTEAGMERYIMRYPYGKFFNFDEDGVGVNSSDERSEKSEAETSDNRTTPGKASQRIRRKRERFVPTELLRVLPNVRSLIFLPLWDPASERWVAGCFIWTTAVGRLMNPENELPYLKAFGDSITSEVARWNALKSDRAKTTFIASISHELRSPLHGILGSVEFLKDTVTSAYQNSLVSSIETCGRTLLDTIDHVLDYAKINKLQNARSRRKRRGEGRAKRLPADNSILGVTTDFNLAQLVEEVCDTVCAGHTFRKTHTFPNGAFHDQGSLSRTNSRGENVITDDLCTDLDEDQQRVSVTLNVAPFVNWTVRSQPGALRRIVMNLLGNALKYTDSGYIIVSLVQESSTSHSIVFKLCIEDSGRGMSADYQRARLFAPFSQEDPFSNGTGLGLSIVKQIVDSLKGEIEVTSTLHVGTKVTVTMRLPGGTSENARTGQMQLQAPEALKQKSASIVFPPESLGGGGQKVQESMQQACYGFSMKTYEEFDLSVSQPDFLLTEPLSLEKILTKQATSDPYALPLAVICICTDPGEKMALGARISAQCSAVGWILEAVAQPCGPRKLARLLLDCQNYVSREASKRPLTRSKTSHVDDRQVSPLRHEALAHRSMSHTAAGATTAVTTTVNGDSSLASAALSGVSAEPSPAPSPAPQVVEPSLPTPLESQTQSQLAEKKKQQESAVPTPVSPGCVSPRVLLVDDNAINLKLLVVFARRQNLSYSEATNGLEAVEEFRSKAKALLSSTSSTSITSTSHNTTPTAVSSTPPLEFSSDPTSSLEFSSDPTCTPTTPNGSGDPLPPWTSSRPFDFVLMDLSMPVMDGLEATRQIRQFETENGLPRATIIALTGLASDQDQRGALDAGVDMYLVKPVKFADIKRLFGTK</sequence>
<feature type="domain" description="Histidine kinase" evidence="8">
    <location>
        <begin position="557"/>
        <end position="837"/>
    </location>
</feature>
<dbReference type="PANTHER" id="PTHR43047:SF72">
    <property type="entry name" value="OSMOSENSING HISTIDINE PROTEIN KINASE SLN1"/>
    <property type="match status" value="1"/>
</dbReference>
<dbReference type="InterPro" id="IPR003594">
    <property type="entry name" value="HATPase_dom"/>
</dbReference>
<dbReference type="InterPro" id="IPR036890">
    <property type="entry name" value="HATPase_C_sf"/>
</dbReference>
<dbReference type="Pfam" id="PF01590">
    <property type="entry name" value="GAF"/>
    <property type="match status" value="1"/>
</dbReference>
<organism evidence="10 11">
    <name type="scientific">Monosporascus ibericus</name>
    <dbReference type="NCBI Taxonomy" id="155417"/>
    <lineage>
        <taxon>Eukaryota</taxon>
        <taxon>Fungi</taxon>
        <taxon>Dikarya</taxon>
        <taxon>Ascomycota</taxon>
        <taxon>Pezizomycotina</taxon>
        <taxon>Sordariomycetes</taxon>
        <taxon>Xylariomycetidae</taxon>
        <taxon>Xylariales</taxon>
        <taxon>Xylariales incertae sedis</taxon>
        <taxon>Monosporascus</taxon>
    </lineage>
</organism>
<feature type="modified residue" description="4-aspartylphosphate" evidence="6">
    <location>
        <position position="1218"/>
    </location>
</feature>
<dbReference type="InterPro" id="IPR036097">
    <property type="entry name" value="HisK_dim/P_sf"/>
</dbReference>
<feature type="region of interest" description="Disordered" evidence="7">
    <location>
        <begin position="331"/>
        <end position="379"/>
    </location>
</feature>
<dbReference type="InterPro" id="IPR003018">
    <property type="entry name" value="GAF"/>
</dbReference>
<dbReference type="PANTHER" id="PTHR43047">
    <property type="entry name" value="TWO-COMPONENT HISTIDINE PROTEIN KINASE"/>
    <property type="match status" value="1"/>
</dbReference>
<dbReference type="Gene3D" id="3.30.450.40">
    <property type="match status" value="1"/>
</dbReference>
<feature type="region of interest" description="Disordered" evidence="7">
    <location>
        <begin position="1044"/>
        <end position="1094"/>
    </location>
</feature>
<dbReference type="EMBL" id="QJNU01000532">
    <property type="protein sequence ID" value="RYO95892.1"/>
    <property type="molecule type" value="Genomic_DNA"/>
</dbReference>
<comment type="caution">
    <text evidence="10">The sequence shown here is derived from an EMBL/GenBank/DDBJ whole genome shotgun (WGS) entry which is preliminary data.</text>
</comment>
<dbReference type="InterPro" id="IPR001789">
    <property type="entry name" value="Sig_transdc_resp-reg_receiver"/>
</dbReference>
<keyword evidence="5" id="KW-0418">Kinase</keyword>
<dbReference type="GO" id="GO:0000155">
    <property type="term" value="F:phosphorelay sensor kinase activity"/>
    <property type="evidence" value="ECO:0007669"/>
    <property type="project" value="InterPro"/>
</dbReference>
<dbReference type="Gene3D" id="3.30.565.10">
    <property type="entry name" value="Histidine kinase-like ATPase, C-terminal domain"/>
    <property type="match status" value="1"/>
</dbReference>
<dbReference type="FunFam" id="1.10.287.130:FF:000023">
    <property type="entry name" value="Sensor histidine kinase/response regulator, putative"/>
    <property type="match status" value="1"/>
</dbReference>
<dbReference type="Gene3D" id="1.10.287.130">
    <property type="match status" value="1"/>
</dbReference>
<dbReference type="InterPro" id="IPR003661">
    <property type="entry name" value="HisK_dim/P_dom"/>
</dbReference>
<evidence type="ECO:0000313" key="10">
    <source>
        <dbReference type="EMBL" id="RYO95892.1"/>
    </source>
</evidence>
<dbReference type="SUPFAM" id="SSF52172">
    <property type="entry name" value="CheY-like"/>
    <property type="match status" value="2"/>
</dbReference>
<dbReference type="Pfam" id="PF00512">
    <property type="entry name" value="HisKA"/>
    <property type="match status" value="1"/>
</dbReference>
<dbReference type="PRINTS" id="PR00344">
    <property type="entry name" value="BCTRLSENSOR"/>
</dbReference>
<feature type="domain" description="Response regulatory" evidence="9">
    <location>
        <begin position="1101"/>
        <end position="1287"/>
    </location>
</feature>
<feature type="compositionally biased region" description="Polar residues" evidence="7">
    <location>
        <begin position="1166"/>
        <end position="1198"/>
    </location>
</feature>
<keyword evidence="3 6" id="KW-0597">Phosphoprotein</keyword>
<dbReference type="SUPFAM" id="SSF47384">
    <property type="entry name" value="Homodimeric domain of signal transducing histidine kinase"/>
    <property type="match status" value="1"/>
</dbReference>
<feature type="region of interest" description="Disordered" evidence="7">
    <location>
        <begin position="238"/>
        <end position="291"/>
    </location>
</feature>
<dbReference type="GO" id="GO:0005886">
    <property type="term" value="C:plasma membrane"/>
    <property type="evidence" value="ECO:0007669"/>
    <property type="project" value="TreeGrafter"/>
</dbReference>
<dbReference type="InterPro" id="IPR004358">
    <property type="entry name" value="Sig_transdc_His_kin-like_C"/>
</dbReference>
<evidence type="ECO:0000256" key="3">
    <source>
        <dbReference type="ARBA" id="ARBA00022553"/>
    </source>
</evidence>